<evidence type="ECO:0008006" key="3">
    <source>
        <dbReference type="Google" id="ProtNLM"/>
    </source>
</evidence>
<reference evidence="1 2" key="1">
    <citation type="submission" date="2014-11" db="EMBL/GenBank/DDBJ databases">
        <title>Genome sequence and analysis of novel Kurthia sp.</title>
        <authorList>
            <person name="Lawson J.N."/>
            <person name="Gonzalez J.E."/>
            <person name="Rinauldi L."/>
            <person name="Xuan Z."/>
            <person name="Firman A."/>
            <person name="Shaddox L."/>
            <person name="Trudeau A."/>
            <person name="Shah S."/>
            <person name="Reiman D."/>
        </authorList>
    </citation>
    <scope>NUCLEOTIDE SEQUENCE [LARGE SCALE GENOMIC DNA]</scope>
    <source>
        <strain evidence="1 2">3B1D</strain>
    </source>
</reference>
<sequence length="134" mass="14434">MNMKSSLLGLAVGIVGGATAMLLSTPQSGKDVRQSFKSTKEASQEVGSELQQRFSSIKDAVDMIKSEVQTTLPNVVADVKTSVQKFQEDTAPIQNRLKGNIDAASQSANELGQAASEMSMEVEKLVNRLTFKKQ</sequence>
<dbReference type="Gene3D" id="1.20.120.20">
    <property type="entry name" value="Apolipoprotein"/>
    <property type="match status" value="1"/>
</dbReference>
<dbReference type="OrthoDB" id="2989636at2"/>
<name>A0A433RRS5_9BACL</name>
<evidence type="ECO:0000313" key="1">
    <source>
        <dbReference type="EMBL" id="RUS53800.1"/>
    </source>
</evidence>
<dbReference type="EMBL" id="JTFC01000033">
    <property type="protein sequence ID" value="RUS53800.1"/>
    <property type="molecule type" value="Genomic_DNA"/>
</dbReference>
<dbReference type="AlphaFoldDB" id="A0A433RRS5"/>
<comment type="caution">
    <text evidence="1">The sequence shown here is derived from an EMBL/GenBank/DDBJ whole genome shotgun (WGS) entry which is preliminary data.</text>
</comment>
<dbReference type="Proteomes" id="UP000288623">
    <property type="component" value="Unassembled WGS sequence"/>
</dbReference>
<accession>A0A433RRS5</accession>
<dbReference type="RefSeq" id="WP_126991225.1">
    <property type="nucleotide sequence ID" value="NZ_JTFC01000033.1"/>
</dbReference>
<organism evidence="1 2">
    <name type="scientific">Candidatus Kurthia intestinigallinarum</name>
    <dbReference type="NCBI Taxonomy" id="1562256"/>
    <lineage>
        <taxon>Bacteria</taxon>
        <taxon>Bacillati</taxon>
        <taxon>Bacillota</taxon>
        <taxon>Bacilli</taxon>
        <taxon>Bacillales</taxon>
        <taxon>Caryophanaceae</taxon>
        <taxon>Kurthia</taxon>
    </lineage>
</organism>
<keyword evidence="2" id="KW-1185">Reference proteome</keyword>
<gene>
    <name evidence="1" type="ORF">QI30_13945</name>
</gene>
<protein>
    <recommendedName>
        <fullName evidence="3">Gas vesicle protein</fullName>
    </recommendedName>
</protein>
<evidence type="ECO:0000313" key="2">
    <source>
        <dbReference type="Proteomes" id="UP000288623"/>
    </source>
</evidence>
<proteinExistence type="predicted"/>